<dbReference type="RefSeq" id="WP_117454845.1">
    <property type="nucleotide sequence ID" value="NZ_CP060636.1"/>
</dbReference>
<proteinExistence type="predicted"/>
<reference evidence="2 3" key="1">
    <citation type="submission" date="2020-08" db="EMBL/GenBank/DDBJ databases">
        <authorList>
            <person name="Liu C."/>
            <person name="Sun Q."/>
        </authorList>
    </citation>
    <scope>NUCLEOTIDE SEQUENCE [LARGE SCALE GENOMIC DNA]</scope>
    <source>
        <strain evidence="2 3">NSJ-61</strain>
    </source>
</reference>
<name>A0A7G9GTJ2_9FIRM</name>
<accession>A0A7G9GTJ2</accession>
<evidence type="ECO:0000313" key="2">
    <source>
        <dbReference type="EMBL" id="QNM14124.1"/>
    </source>
</evidence>
<keyword evidence="1" id="KW-0812">Transmembrane</keyword>
<organism evidence="2 3">
    <name type="scientific">[Eubacterium] hominis</name>
    <dbReference type="NCBI Taxonomy" id="2764325"/>
    <lineage>
        <taxon>Bacteria</taxon>
        <taxon>Bacillati</taxon>
        <taxon>Bacillota</taxon>
        <taxon>Erysipelotrichia</taxon>
        <taxon>Erysipelotrichales</taxon>
        <taxon>Erysipelotrichaceae</taxon>
        <taxon>Amedibacillus</taxon>
    </lineage>
</organism>
<keyword evidence="3" id="KW-1185">Reference proteome</keyword>
<feature type="transmembrane region" description="Helical" evidence="1">
    <location>
        <begin position="55"/>
        <end position="74"/>
    </location>
</feature>
<dbReference type="Pfam" id="PF12636">
    <property type="entry name" value="DUF3781"/>
    <property type="match status" value="1"/>
</dbReference>
<dbReference type="Proteomes" id="UP000515856">
    <property type="component" value="Chromosome"/>
</dbReference>
<dbReference type="EMBL" id="CP060636">
    <property type="protein sequence ID" value="QNM14124.1"/>
    <property type="molecule type" value="Genomic_DNA"/>
</dbReference>
<dbReference type="InterPro" id="IPR024229">
    <property type="entry name" value="DUF3781"/>
</dbReference>
<keyword evidence="1" id="KW-1133">Transmembrane helix</keyword>
<protein>
    <submittedName>
        <fullName evidence="2">DUF3781 domain-containing protein</fullName>
    </submittedName>
</protein>
<dbReference type="AlphaFoldDB" id="A0A7G9GTJ2"/>
<evidence type="ECO:0000313" key="3">
    <source>
        <dbReference type="Proteomes" id="UP000515856"/>
    </source>
</evidence>
<evidence type="ECO:0000256" key="1">
    <source>
        <dbReference type="SAM" id="Phobius"/>
    </source>
</evidence>
<dbReference type="KEGG" id="ehn:H9Q80_09400"/>
<gene>
    <name evidence="2" type="ORF">H9Q80_09400</name>
</gene>
<sequence length="80" mass="9415">MNNELIEHLEMIHTTPMGEVRIKKNLQISCDDTVEWCKQQIMKTDTIFERKGKNWYVYIKLGILTINASAYTIITAHPYK</sequence>
<keyword evidence="1" id="KW-0472">Membrane</keyword>